<feature type="non-terminal residue" evidence="3">
    <location>
        <position position="328"/>
    </location>
</feature>
<feature type="chain" id="PRO_5035464087" evidence="2">
    <location>
        <begin position="20"/>
        <end position="328"/>
    </location>
</feature>
<feature type="compositionally biased region" description="Gly residues" evidence="1">
    <location>
        <begin position="163"/>
        <end position="177"/>
    </location>
</feature>
<gene>
    <name evidence="3" type="ORF">BINO364_LOCUS228</name>
</gene>
<feature type="compositionally biased region" description="Gly residues" evidence="1">
    <location>
        <begin position="143"/>
        <end position="154"/>
    </location>
</feature>
<sequence length="328" mass="32102">MRLALALAGLLFVVALAAAADIQCYVCDDCESDFKNNAKTCEASSGNAQEGNAPGGNAQEGNAPGGNAQEGNAPGGNAQEGNAPGGNAQEGNAPGGNAQKGNAPGGNAQEGNAPGGNAQEGNAPGGNAQEGNAPGGNAQEGNAPGGNSKGGNAEGGNAKKGYAEGGNAGGGETGSNAGGSETEKGNAGGGNTGGSGGESGQSYSADTSPSKGALNETPRAVHIDKRSIQMYENSATATRAPLLRFVRQAGARASEVRCVTASFEENGKTKVKRGCSLSGANDAERCKALIGSTSQVKDCKVCEGNLCNAAPKLAVAMVPIIISLFINF</sequence>
<organism evidence="3 4">
    <name type="scientific">Brenthis ino</name>
    <name type="common">lesser marbled fritillary</name>
    <dbReference type="NCBI Taxonomy" id="405034"/>
    <lineage>
        <taxon>Eukaryota</taxon>
        <taxon>Metazoa</taxon>
        <taxon>Ecdysozoa</taxon>
        <taxon>Arthropoda</taxon>
        <taxon>Hexapoda</taxon>
        <taxon>Insecta</taxon>
        <taxon>Pterygota</taxon>
        <taxon>Neoptera</taxon>
        <taxon>Endopterygota</taxon>
        <taxon>Lepidoptera</taxon>
        <taxon>Glossata</taxon>
        <taxon>Ditrysia</taxon>
        <taxon>Papilionoidea</taxon>
        <taxon>Nymphalidae</taxon>
        <taxon>Heliconiinae</taxon>
        <taxon>Argynnini</taxon>
        <taxon>Brenthis</taxon>
    </lineage>
</organism>
<feature type="compositionally biased region" description="Gly residues" evidence="1">
    <location>
        <begin position="186"/>
        <end position="199"/>
    </location>
</feature>
<dbReference type="EMBL" id="OV170221">
    <property type="protein sequence ID" value="CAH0713028.1"/>
    <property type="molecule type" value="Genomic_DNA"/>
</dbReference>
<feature type="region of interest" description="Disordered" evidence="1">
    <location>
        <begin position="42"/>
        <end position="221"/>
    </location>
</feature>
<protein>
    <submittedName>
        <fullName evidence="3">Uncharacterized protein</fullName>
    </submittedName>
</protein>
<evidence type="ECO:0000256" key="1">
    <source>
        <dbReference type="SAM" id="MobiDB-lite"/>
    </source>
</evidence>
<evidence type="ECO:0000256" key="2">
    <source>
        <dbReference type="SAM" id="SignalP"/>
    </source>
</evidence>
<evidence type="ECO:0000313" key="3">
    <source>
        <dbReference type="EMBL" id="CAH0713028.1"/>
    </source>
</evidence>
<feature type="signal peptide" evidence="2">
    <location>
        <begin position="1"/>
        <end position="19"/>
    </location>
</feature>
<evidence type="ECO:0000313" key="4">
    <source>
        <dbReference type="Proteomes" id="UP000838878"/>
    </source>
</evidence>
<dbReference type="Proteomes" id="UP000838878">
    <property type="component" value="Chromosome 1"/>
</dbReference>
<dbReference type="OrthoDB" id="7790053at2759"/>
<proteinExistence type="predicted"/>
<dbReference type="AlphaFoldDB" id="A0A8J9U322"/>
<accession>A0A8J9U322</accession>
<feature type="compositionally biased region" description="Polar residues" evidence="1">
    <location>
        <begin position="201"/>
        <end position="210"/>
    </location>
</feature>
<keyword evidence="4" id="KW-1185">Reference proteome</keyword>
<reference evidence="3" key="1">
    <citation type="submission" date="2021-12" db="EMBL/GenBank/DDBJ databases">
        <authorList>
            <person name="Martin H S."/>
        </authorList>
    </citation>
    <scope>NUCLEOTIDE SEQUENCE</scope>
</reference>
<name>A0A8J9U322_9NEOP</name>
<keyword evidence="2" id="KW-0732">Signal</keyword>